<evidence type="ECO:0000313" key="1">
    <source>
        <dbReference type="EMBL" id="SDF06700.1"/>
    </source>
</evidence>
<protein>
    <submittedName>
        <fullName evidence="1">Uncharacterized protein</fullName>
    </submittedName>
</protein>
<dbReference type="AlphaFoldDB" id="A0A1G7I1S3"/>
<accession>A0A1G7I1S3</accession>
<reference evidence="2" key="1">
    <citation type="submission" date="2016-10" db="EMBL/GenBank/DDBJ databases">
        <authorList>
            <person name="Varghese N."/>
            <person name="Submissions S."/>
        </authorList>
    </citation>
    <scope>NUCLEOTIDE SEQUENCE [LARGE SCALE GENOMIC DNA]</scope>
    <source>
        <strain evidence="2">DSM 527</strain>
    </source>
</reference>
<dbReference type="STRING" id="104663.SAMN04488121_101689"/>
<name>A0A1G7I1S3_CHIFI</name>
<evidence type="ECO:0000313" key="2">
    <source>
        <dbReference type="Proteomes" id="UP000199045"/>
    </source>
</evidence>
<organism evidence="1 2">
    <name type="scientific">Chitinophaga filiformis</name>
    <name type="common">Myxococcus filiformis</name>
    <name type="synonym">Flexibacter filiformis</name>
    <dbReference type="NCBI Taxonomy" id="104663"/>
    <lineage>
        <taxon>Bacteria</taxon>
        <taxon>Pseudomonadati</taxon>
        <taxon>Bacteroidota</taxon>
        <taxon>Chitinophagia</taxon>
        <taxon>Chitinophagales</taxon>
        <taxon>Chitinophagaceae</taxon>
        <taxon>Chitinophaga</taxon>
    </lineage>
</organism>
<dbReference type="Proteomes" id="UP000199045">
    <property type="component" value="Unassembled WGS sequence"/>
</dbReference>
<sequence>MLFIVSVVSDEPVNKLQHLMARYTAGIVMTLENA</sequence>
<dbReference type="EMBL" id="FNBN01000001">
    <property type="protein sequence ID" value="SDF06700.1"/>
    <property type="molecule type" value="Genomic_DNA"/>
</dbReference>
<gene>
    <name evidence="1" type="ORF">SAMN04488121_101689</name>
</gene>
<proteinExistence type="predicted"/>